<organism evidence="1 2">
    <name type="scientific">Nonomuraea purpurea</name>
    <dbReference type="NCBI Taxonomy" id="1849276"/>
    <lineage>
        <taxon>Bacteria</taxon>
        <taxon>Bacillati</taxon>
        <taxon>Actinomycetota</taxon>
        <taxon>Actinomycetes</taxon>
        <taxon>Streptosporangiales</taxon>
        <taxon>Streptosporangiaceae</taxon>
        <taxon>Nonomuraea</taxon>
    </lineage>
</organism>
<sequence length="45" mass="4753">MADDVELAAAVREGRIAGDHALVTVLEQAVWAKLEVADPGHLEAD</sequence>
<dbReference type="EMBL" id="JBHSBI010000003">
    <property type="protein sequence ID" value="MFC4007114.1"/>
    <property type="molecule type" value="Genomic_DNA"/>
</dbReference>
<keyword evidence="2" id="KW-1185">Reference proteome</keyword>
<accession>A0ABV8G200</accession>
<comment type="caution">
    <text evidence="1">The sequence shown here is derived from an EMBL/GenBank/DDBJ whole genome shotgun (WGS) entry which is preliminary data.</text>
</comment>
<evidence type="ECO:0000313" key="2">
    <source>
        <dbReference type="Proteomes" id="UP001595851"/>
    </source>
</evidence>
<dbReference type="RefSeq" id="WP_379527244.1">
    <property type="nucleotide sequence ID" value="NZ_JBHSBI010000003.1"/>
</dbReference>
<reference evidence="2" key="1">
    <citation type="journal article" date="2019" name="Int. J. Syst. Evol. Microbiol.">
        <title>The Global Catalogue of Microorganisms (GCM) 10K type strain sequencing project: providing services to taxonomists for standard genome sequencing and annotation.</title>
        <authorList>
            <consortium name="The Broad Institute Genomics Platform"/>
            <consortium name="The Broad Institute Genome Sequencing Center for Infectious Disease"/>
            <person name="Wu L."/>
            <person name="Ma J."/>
        </authorList>
    </citation>
    <scope>NUCLEOTIDE SEQUENCE [LARGE SCALE GENOMIC DNA]</scope>
    <source>
        <strain evidence="2">TBRC 1276</strain>
    </source>
</reference>
<name>A0ABV8G200_9ACTN</name>
<dbReference type="Proteomes" id="UP001595851">
    <property type="component" value="Unassembled WGS sequence"/>
</dbReference>
<evidence type="ECO:0000313" key="1">
    <source>
        <dbReference type="EMBL" id="MFC4007114.1"/>
    </source>
</evidence>
<proteinExistence type="predicted"/>
<protein>
    <submittedName>
        <fullName evidence="1">Uncharacterized protein</fullName>
    </submittedName>
</protein>
<gene>
    <name evidence="1" type="ORF">ACFOY2_07780</name>
</gene>